<dbReference type="EMBL" id="AY037858">
    <property type="protein sequence ID" value="AAK95479.1"/>
    <property type="molecule type" value="Genomic_DNA"/>
</dbReference>
<dbReference type="Pfam" id="PF00747">
    <property type="entry name" value="Viral_DNA_bp"/>
    <property type="match status" value="1"/>
</dbReference>
<dbReference type="Gene3D" id="1.20.190.40">
    <property type="entry name" value="Viral ssDNA binding protein, head domain"/>
    <property type="match status" value="2"/>
</dbReference>
<dbReference type="Proteomes" id="UP000201521">
    <property type="component" value="Segment"/>
</dbReference>
<evidence type="ECO:0000313" key="5">
    <source>
        <dbReference type="Proteomes" id="UP000201521"/>
    </source>
</evidence>
<dbReference type="GeneID" id="2949768"/>
<keyword evidence="5" id="KW-1185">Reference proteome</keyword>
<dbReference type="GO" id="GO:0003697">
    <property type="term" value="F:single-stranded DNA binding"/>
    <property type="evidence" value="ECO:0007669"/>
    <property type="project" value="InterPro"/>
</dbReference>
<reference evidence="4 5" key="1">
    <citation type="journal article" date="1996" name="J. Virol.">
        <title>Comparative analysis identifies conserved tumor necrosis factor receptor-associated factor 3 binding sites in the human and simian Epstein-Barr virus oncogene LMP1.</title>
        <authorList>
            <person name="Franken M."/>
            <person name="Devergne O."/>
            <person name="Rosenzweig M."/>
            <person name="Annis B."/>
            <person name="Kieff E."/>
            <person name="Wang F."/>
        </authorList>
    </citation>
    <scope>NUCLEOTIDE SEQUENCE [LARGE SCALE GENOMIC DNA]</scope>
    <source>
        <strain evidence="4 5">LCL8664</strain>
    </source>
</reference>
<proteinExistence type="inferred from homology"/>
<reference evidence="4 5" key="2">
    <citation type="journal article" date="1999" name="J. Virol.">
        <title>Strong selective pressure for evolution of an Epstein-Barr virus LMP2B homologue in the rhesus lymphocryptovirus.</title>
        <authorList>
            <person name="Rivailler P."/>
            <person name="Quink C."/>
            <person name="Wang F."/>
        </authorList>
    </citation>
    <scope>NUCLEOTIDE SEQUENCE [LARGE SCALE GENOMIC DNA]</scope>
    <source>
        <strain evidence="4 5">LCL8664</strain>
    </source>
</reference>
<reference evidence="4 5" key="5">
    <citation type="journal article" date="2002" name="J. Virol.">
        <title>Complete nucleotide sequence of the rhesus lymphocryptovirus: genetic validation for an Epstein-Barr virus animal model.</title>
        <authorList>
            <person name="Rivailler P."/>
            <person name="Jiang H."/>
            <person name="Cho Y.G."/>
            <person name="Quink C."/>
            <person name="Wang F."/>
        </authorList>
    </citation>
    <scope>NUCLEOTIDE SEQUENCE [LARGE SCALE GENOMIC DNA]</scope>
    <source>
        <strain evidence="4 5">LCL8664</strain>
    </source>
</reference>
<evidence type="ECO:0000313" key="4">
    <source>
        <dbReference type="EMBL" id="AAK95479.1"/>
    </source>
</evidence>
<dbReference type="GO" id="GO:0006260">
    <property type="term" value="P:DNA replication"/>
    <property type="evidence" value="ECO:0007669"/>
    <property type="project" value="UniProtKB-KW"/>
</dbReference>
<keyword evidence="2" id="KW-0235">DNA replication</keyword>
<reference evidence="4 5" key="3">
    <citation type="journal article" date="2000" name="J. Clin. Microbiol.">
        <title>Cloning of the rhesus lymphocryptovirus viral capsid antigen and Epstein-Barr virus-encoded small RNA homologues and use in diagnosis of acute and persistent infections.</title>
        <authorList>
            <person name="Rao P."/>
            <person name="Jiang H."/>
            <person name="Wang F."/>
        </authorList>
    </citation>
    <scope>NUCLEOTIDE SEQUENCE [LARGE SCALE GENOMIC DNA]</scope>
    <source>
        <strain evidence="4 5">LCL8664</strain>
    </source>
</reference>
<dbReference type="FunFam" id="1.20.190.40:FF:000003">
    <property type="entry name" value="Major DNA-binding protein"/>
    <property type="match status" value="1"/>
</dbReference>
<reference evidence="4 5" key="4">
    <citation type="journal article" date="2000" name="J. Virol.">
        <title>Structural, functional, and genetic comparisons of Epstein-Barr virus nuclear antigen 3A, 3B, and 3C homologues encoded by the rhesus lymphocryptovirus.</title>
        <authorList>
            <person name="Jiang H."/>
            <person name="Cho Y.G."/>
            <person name="Wang F."/>
        </authorList>
    </citation>
    <scope>NUCLEOTIDE SEQUENCE [LARGE SCALE GENOMIC DNA]</scope>
    <source>
        <strain evidence="4 5">LCL8664</strain>
    </source>
</reference>
<dbReference type="SUPFAM" id="SSF118208">
    <property type="entry name" value="Viral ssDNA binding protein"/>
    <property type="match status" value="1"/>
</dbReference>
<dbReference type="OrthoDB" id="176at10239"/>
<dbReference type="InterPro" id="IPR000635">
    <property type="entry name" value="Viral_ssDNA-bd"/>
</dbReference>
<keyword evidence="3" id="KW-0238">DNA-binding</keyword>
<dbReference type="HAMAP" id="MF_04007">
    <property type="entry name" value="HSV_DNBI"/>
    <property type="match status" value="1"/>
</dbReference>
<dbReference type="RefSeq" id="YP_068012.1">
    <property type="nucleotide sequence ID" value="NC_006146.1"/>
</dbReference>
<dbReference type="InterPro" id="IPR035989">
    <property type="entry name" value="DBP_sf"/>
</dbReference>
<evidence type="ECO:0000256" key="3">
    <source>
        <dbReference type="ARBA" id="ARBA00023125"/>
    </source>
</evidence>
<dbReference type="GO" id="GO:0042025">
    <property type="term" value="C:host cell nucleus"/>
    <property type="evidence" value="ECO:0007669"/>
    <property type="project" value="InterPro"/>
</dbReference>
<keyword evidence="1" id="KW-1048">Host nucleus</keyword>
<sequence>MQAAQTGEDNLGSQSQPGPCGYIYFYPLATYPLREVATLGTGYTGHRCLTVPLLCGITVEPGFSINVKALHRRPDPNCGLLRATSYHRDVYVFHNAQMVPPIFEGPGLEALCEETREVFGYDGYSALSRDSSKPEDFFPDGLDPSAYLGAVVVTEAFKERLYGGNLVAIPSLKQEVTVGPSASFRVPLYDKEVFPEGVPQQRQFYNSDLSSCMHETLYTGLAQALRVRQVGKLVELLEKQSLQDQAKVAKVAALKEFPASTISHPDSGAVMIVDSAACELAVSYAPAMLEAAHETPASLNYDSWPLFADCEGPEARVAALHRYNASLAPHGIHADICHQLLSSTFSGVSKTTGAGQGEAPLTSFYMTQGLGTLQEGKVGPLAPGPASRAWGGPDVDWHQRGPATTRWSTWSLRPPSSPNFLARYAYYLQFCQGQKSSLTPVPETGSYVAGAATSPMCSLCEGRAPAVCLNTLFFRLRDRFPPVMSSQRRDPYVISGASGSYNETDFLGNFLNFIDKEDDAQRPDDEPRYTYWQLNQNLLERLSRLGIDADGKLEKEPQGPRDFIKMFRDVDAAVDAEVVQFMNSMAKNNITYKDQVKSCYHVLQYSCNPFAQPACPVFTQLFYRSLLTILQDISLPICMCYENDNPGLGQSPPEWLKGHYQTLCTNFRSLAIDKGVLTAKEAKVVHAEPTCDLPDLDAALQGRTYGRRLPVRMSKVLMLCPRNIKIKNRVVFTGENAALQNSFIKSTARRENYIINGPYMKFLNTYHKTLFPDTKLSSLYLWHNFSRRRSVPVPSGASAEEYSDLALFVDGGSRAHEESNVIDVVPGNLVTYAKQRLNNAILKACGQTQFYISLVQGLVPKTQAVPARDYPHVLGTRAVESAAAYAEATSSLTATTVVCAATDCLSQVCKARPVITLPVTINKYTGVNGNNQIFQAGNLGYFMGRGVDRNLLQAPGAGLRKQAGGSSMRKKFVFATPTLGLTIKRRTQAAATYEIENIRAGLEAIILQKQEEDCVLDVVCKLVDAMGEACASLTLDDAEYLLGRFSVLADSVLETLATIASSGIEWTAEAARDFLEGVAGGPGGAQDNFISVAEPVSAATQASAGLVLEGGGQGAGGGRRKRRLAAVLPGLEV</sequence>
<accession>Q8UZD2</accession>
<evidence type="ECO:0000256" key="1">
    <source>
        <dbReference type="ARBA" id="ARBA00022562"/>
    </source>
</evidence>
<organism evidence="4 5">
    <name type="scientific">Macacine gammaherpesvirus 4</name>
    <name type="common">Rhesus lymphocryptovirus</name>
    <dbReference type="NCBI Taxonomy" id="45455"/>
    <lineage>
        <taxon>Viruses</taxon>
        <taxon>Duplodnaviria</taxon>
        <taxon>Heunggongvirae</taxon>
        <taxon>Peploviricota</taxon>
        <taxon>Herviviricetes</taxon>
        <taxon>Herpesvirales</taxon>
        <taxon>Orthoherpesviridae</taxon>
        <taxon>Gammaherpesvirinae</taxon>
        <taxon>Lymphocryptovirus</taxon>
        <taxon>Lymphocryptovirus macacinegamma4</taxon>
    </lineage>
</organism>
<name>Q8UZD2_9GAMA</name>
<evidence type="ECO:0000256" key="2">
    <source>
        <dbReference type="ARBA" id="ARBA00022705"/>
    </source>
</evidence>
<dbReference type="KEGG" id="vg:2949768"/>
<protein>
    <submittedName>
        <fullName evidence="4">BALF2</fullName>
    </submittedName>
</protein>
<dbReference type="InterPro" id="IPR043031">
    <property type="entry name" value="Viral_ssDBP_head"/>
</dbReference>